<proteinExistence type="predicted"/>
<evidence type="ECO:0000313" key="2">
    <source>
        <dbReference type="Proteomes" id="UP000688947"/>
    </source>
</evidence>
<dbReference type="Proteomes" id="UP000688947">
    <property type="component" value="Unassembled WGS sequence"/>
</dbReference>
<evidence type="ECO:0008006" key="3">
    <source>
        <dbReference type="Google" id="ProtNLM"/>
    </source>
</evidence>
<dbReference type="EMBL" id="JAENGZ010001002">
    <property type="protein sequence ID" value="KAG6951548.1"/>
    <property type="molecule type" value="Genomic_DNA"/>
</dbReference>
<comment type="caution">
    <text evidence="1">The sequence shown here is derived from an EMBL/GenBank/DDBJ whole genome shotgun (WGS) entry which is preliminary data.</text>
</comment>
<dbReference type="AlphaFoldDB" id="A0A8T1U3Z1"/>
<dbReference type="SUPFAM" id="SSF82199">
    <property type="entry name" value="SET domain"/>
    <property type="match status" value="1"/>
</dbReference>
<reference evidence="1" key="1">
    <citation type="submission" date="2021-01" db="EMBL/GenBank/DDBJ databases">
        <title>Phytophthora aleatoria, a newly-described species from Pinus radiata is distinct from Phytophthora cactorum isolates based on comparative genomics.</title>
        <authorList>
            <person name="Mcdougal R."/>
            <person name="Panda P."/>
            <person name="Williams N."/>
            <person name="Studholme D.J."/>
        </authorList>
    </citation>
    <scope>NUCLEOTIDE SEQUENCE</scope>
    <source>
        <strain evidence="1">NZFS 3830</strain>
    </source>
</reference>
<organism evidence="1 2">
    <name type="scientific">Phytophthora cactorum</name>
    <dbReference type="NCBI Taxonomy" id="29920"/>
    <lineage>
        <taxon>Eukaryota</taxon>
        <taxon>Sar</taxon>
        <taxon>Stramenopiles</taxon>
        <taxon>Oomycota</taxon>
        <taxon>Peronosporomycetes</taxon>
        <taxon>Peronosporales</taxon>
        <taxon>Peronosporaceae</taxon>
        <taxon>Phytophthora</taxon>
    </lineage>
</organism>
<name>A0A8T1U3Z1_9STRA</name>
<accession>A0A8T1U3Z1</accession>
<protein>
    <recommendedName>
        <fullName evidence="3">SET domain-containing protein</fullName>
    </recommendedName>
</protein>
<dbReference type="InterPro" id="IPR046341">
    <property type="entry name" value="SET_dom_sf"/>
</dbReference>
<dbReference type="OrthoDB" id="125049at2759"/>
<dbReference type="Gene3D" id="2.170.270.10">
    <property type="entry name" value="SET domain"/>
    <property type="match status" value="1"/>
</dbReference>
<evidence type="ECO:0000313" key="1">
    <source>
        <dbReference type="EMBL" id="KAG6951548.1"/>
    </source>
</evidence>
<sequence>MQLGVQAEVKLERVAGTGIVVVACITIEKDELAARYVGEEAYHSSNTYGFAITANDVIDARYIGGMTGFANHICSPTCTVERW</sequence>
<gene>
    <name evidence="1" type="ORF">JG687_00013536</name>
</gene>